<evidence type="ECO:0000313" key="1">
    <source>
        <dbReference type="EMBL" id="OAJ36256.1"/>
    </source>
</evidence>
<sequence length="143" mass="16107">MICKHYCAHLVNSLAVEKEVRRTYYTIKTQPRDISIEAENKGDENIYLHFSSISPCFESIQTTTRLLLQHLKSVDHPFVALRLFQVGADCMGGLSKPSCQNKIKRGVLHCIQSKGSATDHANKSDCHRGTRDTSDRCSCHSNQ</sequence>
<accession>A0A177W8Z3</accession>
<reference evidence="1 2" key="1">
    <citation type="submission" date="2006-10" db="EMBL/GenBank/DDBJ databases">
        <title>The Genome Sequence of Batrachochytrium dendrobatidis JEL423.</title>
        <authorList>
            <consortium name="The Broad Institute Genome Sequencing Platform"/>
            <person name="Birren B."/>
            <person name="Lander E."/>
            <person name="Galagan J."/>
            <person name="Cuomo C."/>
            <person name="Devon K."/>
            <person name="Jaffe D."/>
            <person name="Butler J."/>
            <person name="Alvarez P."/>
            <person name="Gnerre S."/>
            <person name="Grabherr M."/>
            <person name="Kleber M."/>
            <person name="Mauceli E."/>
            <person name="Brockman W."/>
            <person name="Young S."/>
            <person name="LaButti K."/>
            <person name="Sykes S."/>
            <person name="DeCaprio D."/>
            <person name="Crawford M."/>
            <person name="Koehrsen M."/>
            <person name="Engels R."/>
            <person name="Montgomery P."/>
            <person name="Pearson M."/>
            <person name="Howarth C."/>
            <person name="Larson L."/>
            <person name="White J."/>
            <person name="O'Leary S."/>
            <person name="Kodira C."/>
            <person name="Zeng Q."/>
            <person name="Yandava C."/>
            <person name="Alvarado L."/>
            <person name="Longcore J."/>
            <person name="James T."/>
        </authorList>
    </citation>
    <scope>NUCLEOTIDE SEQUENCE [LARGE SCALE GENOMIC DNA]</scope>
    <source>
        <strain evidence="1 2">JEL423</strain>
    </source>
</reference>
<gene>
    <name evidence="1" type="ORF">BDEG_20449</name>
</gene>
<evidence type="ECO:0000313" key="2">
    <source>
        <dbReference type="Proteomes" id="UP000077115"/>
    </source>
</evidence>
<dbReference type="Proteomes" id="UP000077115">
    <property type="component" value="Unassembled WGS sequence"/>
</dbReference>
<dbReference type="AlphaFoldDB" id="A0A177W8Z3"/>
<proteinExistence type="predicted"/>
<protein>
    <submittedName>
        <fullName evidence="1">Uncharacterized protein</fullName>
    </submittedName>
</protein>
<name>A0A177W8Z3_BATDL</name>
<reference evidence="1 2" key="2">
    <citation type="submission" date="2016-05" db="EMBL/GenBank/DDBJ databases">
        <title>Lineage-specific infection strategies underlie the spectrum of fungal disease in amphibians.</title>
        <authorList>
            <person name="Cuomo C.A."/>
            <person name="Farrer R.A."/>
            <person name="James T."/>
            <person name="Longcore J."/>
            <person name="Birren B."/>
        </authorList>
    </citation>
    <scope>NUCLEOTIDE SEQUENCE [LARGE SCALE GENOMIC DNA]</scope>
    <source>
        <strain evidence="1 2">JEL423</strain>
    </source>
</reference>
<dbReference type="VEuPathDB" id="FungiDB:BDEG_20449"/>
<dbReference type="EMBL" id="DS022300">
    <property type="protein sequence ID" value="OAJ36256.1"/>
    <property type="molecule type" value="Genomic_DNA"/>
</dbReference>
<organism evidence="1 2">
    <name type="scientific">Batrachochytrium dendrobatidis (strain JEL423)</name>
    <dbReference type="NCBI Taxonomy" id="403673"/>
    <lineage>
        <taxon>Eukaryota</taxon>
        <taxon>Fungi</taxon>
        <taxon>Fungi incertae sedis</taxon>
        <taxon>Chytridiomycota</taxon>
        <taxon>Chytridiomycota incertae sedis</taxon>
        <taxon>Chytridiomycetes</taxon>
        <taxon>Rhizophydiales</taxon>
        <taxon>Rhizophydiales incertae sedis</taxon>
        <taxon>Batrachochytrium</taxon>
    </lineage>
</organism>